<accession>A0A9P0H891</accession>
<evidence type="ECO:0000256" key="7">
    <source>
        <dbReference type="ARBA" id="ARBA00022806"/>
    </source>
</evidence>
<dbReference type="Proteomes" id="UP001152798">
    <property type="component" value="Chromosome 3"/>
</dbReference>
<dbReference type="InterPro" id="IPR014001">
    <property type="entry name" value="Helicase_ATP-bd"/>
</dbReference>
<evidence type="ECO:0000256" key="8">
    <source>
        <dbReference type="ARBA" id="ARBA00022840"/>
    </source>
</evidence>
<dbReference type="SMART" id="SM00487">
    <property type="entry name" value="DEXDc"/>
    <property type="match status" value="1"/>
</dbReference>
<dbReference type="EMBL" id="OV725079">
    <property type="protein sequence ID" value="CAH1397144.1"/>
    <property type="molecule type" value="Genomic_DNA"/>
</dbReference>
<dbReference type="CDD" id="cd18787">
    <property type="entry name" value="SF2_C_DEAD"/>
    <property type="match status" value="1"/>
</dbReference>
<dbReference type="PROSITE" id="PS51195">
    <property type="entry name" value="Q_MOTIF"/>
    <property type="match status" value="1"/>
</dbReference>
<evidence type="ECO:0000313" key="16">
    <source>
        <dbReference type="EMBL" id="CAH1397144.1"/>
    </source>
</evidence>
<dbReference type="Pfam" id="PF00271">
    <property type="entry name" value="Helicase_C"/>
    <property type="match status" value="1"/>
</dbReference>
<dbReference type="GO" id="GO:0016787">
    <property type="term" value="F:hydrolase activity"/>
    <property type="evidence" value="ECO:0007669"/>
    <property type="project" value="UniProtKB-KW"/>
</dbReference>
<dbReference type="AlphaFoldDB" id="A0A9P0H891"/>
<reference evidence="16" key="1">
    <citation type="submission" date="2022-01" db="EMBL/GenBank/DDBJ databases">
        <authorList>
            <person name="King R."/>
        </authorList>
    </citation>
    <scope>NUCLEOTIDE SEQUENCE</scope>
</reference>
<keyword evidence="5" id="KW-0547">Nucleotide-binding</keyword>
<evidence type="ECO:0000259" key="15">
    <source>
        <dbReference type="PROSITE" id="PS51195"/>
    </source>
</evidence>
<proteinExistence type="predicted"/>
<evidence type="ECO:0000256" key="11">
    <source>
        <dbReference type="ARBA" id="ARBA00047984"/>
    </source>
</evidence>
<dbReference type="EC" id="3.6.4.13" evidence="3"/>
<dbReference type="PROSITE" id="PS51192">
    <property type="entry name" value="HELICASE_ATP_BIND_1"/>
    <property type="match status" value="1"/>
</dbReference>
<dbReference type="CDD" id="cd17963">
    <property type="entry name" value="DEADc_DDX19_DDX25"/>
    <property type="match status" value="1"/>
</dbReference>
<dbReference type="FunFam" id="3.40.50.300:FF:000318">
    <property type="entry name" value="ATP-dependent RNA helicase DDX19B"/>
    <property type="match status" value="1"/>
</dbReference>
<keyword evidence="10" id="KW-0539">Nucleus</keyword>
<name>A0A9P0H891_NEZVI</name>
<dbReference type="Pfam" id="PF00270">
    <property type="entry name" value="DEAD"/>
    <property type="match status" value="1"/>
</dbReference>
<evidence type="ECO:0000256" key="6">
    <source>
        <dbReference type="ARBA" id="ARBA00022801"/>
    </source>
</evidence>
<dbReference type="SMART" id="SM00490">
    <property type="entry name" value="HELICc"/>
    <property type="match status" value="1"/>
</dbReference>
<dbReference type="GO" id="GO:0010468">
    <property type="term" value="P:regulation of gene expression"/>
    <property type="evidence" value="ECO:0007669"/>
    <property type="project" value="UniProtKB-ARBA"/>
</dbReference>
<dbReference type="PANTHER" id="PTHR47958">
    <property type="entry name" value="ATP-DEPENDENT RNA HELICASE DBP3"/>
    <property type="match status" value="1"/>
</dbReference>
<evidence type="ECO:0000259" key="13">
    <source>
        <dbReference type="PROSITE" id="PS51192"/>
    </source>
</evidence>
<protein>
    <recommendedName>
        <fullName evidence="3">RNA helicase</fullName>
        <ecNumber evidence="3">3.6.4.13</ecNumber>
    </recommendedName>
</protein>
<evidence type="ECO:0000313" key="17">
    <source>
        <dbReference type="Proteomes" id="UP001152798"/>
    </source>
</evidence>
<keyword evidence="4" id="KW-0963">Cytoplasm</keyword>
<comment type="subcellular location">
    <subcellularLocation>
        <location evidence="2">Cytoplasm</location>
    </subcellularLocation>
    <subcellularLocation>
        <location evidence="1">Nucleus</location>
    </subcellularLocation>
</comment>
<dbReference type="GO" id="GO:0003724">
    <property type="term" value="F:RNA helicase activity"/>
    <property type="evidence" value="ECO:0007669"/>
    <property type="project" value="UniProtKB-EC"/>
</dbReference>
<dbReference type="SUPFAM" id="SSF52540">
    <property type="entry name" value="P-loop containing nucleoside triphosphate hydrolases"/>
    <property type="match status" value="1"/>
</dbReference>
<evidence type="ECO:0000259" key="14">
    <source>
        <dbReference type="PROSITE" id="PS51194"/>
    </source>
</evidence>
<feature type="domain" description="DEAD-box RNA helicase Q" evidence="15">
    <location>
        <begin position="90"/>
        <end position="118"/>
    </location>
</feature>
<dbReference type="GO" id="GO:0005634">
    <property type="term" value="C:nucleus"/>
    <property type="evidence" value="ECO:0007669"/>
    <property type="project" value="UniProtKB-SubCell"/>
</dbReference>
<dbReference type="Gene3D" id="3.40.50.300">
    <property type="entry name" value="P-loop containing nucleotide triphosphate hydrolases"/>
    <property type="match status" value="2"/>
</dbReference>
<evidence type="ECO:0000256" key="3">
    <source>
        <dbReference type="ARBA" id="ARBA00012552"/>
    </source>
</evidence>
<evidence type="ECO:0000256" key="10">
    <source>
        <dbReference type="ARBA" id="ARBA00023242"/>
    </source>
</evidence>
<dbReference type="FunFam" id="3.40.50.300:FF:000849">
    <property type="entry name" value="ATP-dependent RNA helicase DBP5"/>
    <property type="match status" value="1"/>
</dbReference>
<organism evidence="16 17">
    <name type="scientific">Nezara viridula</name>
    <name type="common">Southern green stink bug</name>
    <name type="synonym">Cimex viridulus</name>
    <dbReference type="NCBI Taxonomy" id="85310"/>
    <lineage>
        <taxon>Eukaryota</taxon>
        <taxon>Metazoa</taxon>
        <taxon>Ecdysozoa</taxon>
        <taxon>Arthropoda</taxon>
        <taxon>Hexapoda</taxon>
        <taxon>Insecta</taxon>
        <taxon>Pterygota</taxon>
        <taxon>Neoptera</taxon>
        <taxon>Paraneoptera</taxon>
        <taxon>Hemiptera</taxon>
        <taxon>Heteroptera</taxon>
        <taxon>Panheteroptera</taxon>
        <taxon>Pentatomomorpha</taxon>
        <taxon>Pentatomoidea</taxon>
        <taxon>Pentatomidae</taxon>
        <taxon>Pentatominae</taxon>
        <taxon>Nezara</taxon>
    </lineage>
</organism>
<evidence type="ECO:0000256" key="5">
    <source>
        <dbReference type="ARBA" id="ARBA00022741"/>
    </source>
</evidence>
<comment type="catalytic activity">
    <reaction evidence="11">
        <text>ATP + H2O = ADP + phosphate + H(+)</text>
        <dbReference type="Rhea" id="RHEA:13065"/>
        <dbReference type="ChEBI" id="CHEBI:15377"/>
        <dbReference type="ChEBI" id="CHEBI:15378"/>
        <dbReference type="ChEBI" id="CHEBI:30616"/>
        <dbReference type="ChEBI" id="CHEBI:43474"/>
        <dbReference type="ChEBI" id="CHEBI:456216"/>
        <dbReference type="EC" id="3.6.4.13"/>
    </reaction>
</comment>
<feature type="domain" description="Helicase ATP-binding" evidence="13">
    <location>
        <begin position="123"/>
        <end position="294"/>
    </location>
</feature>
<keyword evidence="6" id="KW-0378">Hydrolase</keyword>
<dbReference type="InterPro" id="IPR014014">
    <property type="entry name" value="RNA_helicase_DEAD_Q_motif"/>
</dbReference>
<dbReference type="GO" id="GO:0005737">
    <property type="term" value="C:cytoplasm"/>
    <property type="evidence" value="ECO:0007669"/>
    <property type="project" value="UniProtKB-SubCell"/>
</dbReference>
<evidence type="ECO:0000256" key="4">
    <source>
        <dbReference type="ARBA" id="ARBA00022490"/>
    </source>
</evidence>
<keyword evidence="9" id="KW-0694">RNA-binding</keyword>
<dbReference type="InterPro" id="IPR011545">
    <property type="entry name" value="DEAD/DEAH_box_helicase_dom"/>
</dbReference>
<evidence type="ECO:0000256" key="1">
    <source>
        <dbReference type="ARBA" id="ARBA00004123"/>
    </source>
</evidence>
<dbReference type="OrthoDB" id="10265785at2759"/>
<evidence type="ECO:0000256" key="9">
    <source>
        <dbReference type="ARBA" id="ARBA00022884"/>
    </source>
</evidence>
<feature type="domain" description="Helicase C-terminal" evidence="14">
    <location>
        <begin position="305"/>
        <end position="473"/>
    </location>
</feature>
<dbReference type="GO" id="GO:0005524">
    <property type="term" value="F:ATP binding"/>
    <property type="evidence" value="ECO:0007669"/>
    <property type="project" value="UniProtKB-KW"/>
</dbReference>
<sequence>MAVNLLKVSSGWCDKDQDGELSKQLHNVHLPQLVPKKETISLLSDEEKEDTISKAELSLLAKISRTKLVTTKAEIEIQRQDPFSPLHSVKSFEALKLKPNLLKGVYEMGFNAPSKIQETALPILLADPPQNLIAQSQSGTGKTAAFVLAMLSRIIPQLNYPQVLCLSPTYELAVQTGEVAAKMGSFCDDIQIRFAVRGEDLPRGTKLTEHIVIGTPGKVLDWSLKYKFFDISKITVFVLDEADVMIATQGHQDQSFRIRRLLNEGACQIMFFSATYDDEVMEFARAIVPNPIVIRLKREEESLDNIKQHYVLCETEDDKYNAIANIYGGITVGQVMIFCQTRRIAAWLCEKMTRDGHAVALLSGDLTVESRIQVLDRFREGKEKVLITTNVLARGIDVEQVTIVVNFDLPVAEKGRADCETYLHRIGRTGRFGKRGLAINLVNRREANTVLKQIQDHFGKKINLLNTDDYDEVEKLND</sequence>
<evidence type="ECO:0000256" key="12">
    <source>
        <dbReference type="PROSITE-ProRule" id="PRU00552"/>
    </source>
</evidence>
<dbReference type="GO" id="GO:0003723">
    <property type="term" value="F:RNA binding"/>
    <property type="evidence" value="ECO:0007669"/>
    <property type="project" value="UniProtKB-KW"/>
</dbReference>
<evidence type="ECO:0000256" key="2">
    <source>
        <dbReference type="ARBA" id="ARBA00004496"/>
    </source>
</evidence>
<keyword evidence="17" id="KW-1185">Reference proteome</keyword>
<dbReference type="InterPro" id="IPR027417">
    <property type="entry name" value="P-loop_NTPase"/>
</dbReference>
<dbReference type="InterPro" id="IPR001650">
    <property type="entry name" value="Helicase_C-like"/>
</dbReference>
<keyword evidence="7" id="KW-0347">Helicase</keyword>
<dbReference type="PROSITE" id="PS51194">
    <property type="entry name" value="HELICASE_CTER"/>
    <property type="match status" value="1"/>
</dbReference>
<feature type="short sequence motif" description="Q motif" evidence="12">
    <location>
        <begin position="90"/>
        <end position="118"/>
    </location>
</feature>
<keyword evidence="8" id="KW-0067">ATP-binding</keyword>
<gene>
    <name evidence="16" type="ORF">NEZAVI_LOCUS7048</name>
</gene>